<dbReference type="Pfam" id="PF13800">
    <property type="entry name" value="Sigma_reg_N"/>
    <property type="match status" value="1"/>
</dbReference>
<reference evidence="5" key="1">
    <citation type="submission" date="2016-10" db="EMBL/GenBank/DDBJ databases">
        <authorList>
            <person name="Varghese N."/>
            <person name="Submissions S."/>
        </authorList>
    </citation>
    <scope>NUCLEOTIDE SEQUENCE [LARGE SCALE GENOMIC DNA]</scope>
    <source>
        <strain evidence="5">DSM 45789</strain>
    </source>
</reference>
<accession>A0A1I6UCW8</accession>
<evidence type="ECO:0000313" key="4">
    <source>
        <dbReference type="EMBL" id="SFS99316.1"/>
    </source>
</evidence>
<dbReference type="AlphaFoldDB" id="A0A1I6UCW8"/>
<feature type="domain" description="Sigma factor regulator C-terminal" evidence="2">
    <location>
        <begin position="168"/>
        <end position="209"/>
    </location>
</feature>
<dbReference type="InterPro" id="IPR025672">
    <property type="entry name" value="Sigma_reg_C_dom"/>
</dbReference>
<dbReference type="InterPro" id="IPR029101">
    <property type="entry name" value="Sigma_reg_N"/>
</dbReference>
<name>A0A1I6UCW8_9BACL</name>
<organism evidence="4 5">
    <name type="scientific">Marininema halotolerans</name>
    <dbReference type="NCBI Taxonomy" id="1155944"/>
    <lineage>
        <taxon>Bacteria</taxon>
        <taxon>Bacillati</taxon>
        <taxon>Bacillota</taxon>
        <taxon>Bacilli</taxon>
        <taxon>Bacillales</taxon>
        <taxon>Thermoactinomycetaceae</taxon>
        <taxon>Marininema</taxon>
    </lineage>
</organism>
<dbReference type="EMBL" id="FPAA01000015">
    <property type="protein sequence ID" value="SFS99316.1"/>
    <property type="molecule type" value="Genomic_DNA"/>
</dbReference>
<dbReference type="OrthoDB" id="1730160at2"/>
<evidence type="ECO:0000259" key="2">
    <source>
        <dbReference type="Pfam" id="PF13791"/>
    </source>
</evidence>
<evidence type="ECO:0000256" key="1">
    <source>
        <dbReference type="SAM" id="Phobius"/>
    </source>
</evidence>
<sequence length="301" mass="34043">MSDSLKYALKKAKIKQLLKTIVISMCVVLIAIVSLYFAGNHFSGKNSSKLKEELFLYNEIAEPNIQIDSQVTTNSSMFGGNIITNRSKNVNGYLVQWNTLTSSYNWLTANIDGNELVTGGLTTSDGKSYEYDKQTKNKAATFYHPSKKYSDKYSTQLRNELDDVSSMNDHVAEVAVSFDQPYTFQEVKEKIPDDLNIAWLYMASPTDDTVRNYGFDPSDSPEKKYNHFIKSLKKYDNDGHDKTIQKFLNKNQTKPFHEVKILGVMLTGKTSNFKPLKNQNFIRGSSVGATAKIVPYITPEK</sequence>
<evidence type="ECO:0000259" key="3">
    <source>
        <dbReference type="Pfam" id="PF13800"/>
    </source>
</evidence>
<protein>
    <submittedName>
        <fullName evidence="4">Sigma factor regulator C-terminal</fullName>
    </submittedName>
</protein>
<keyword evidence="1" id="KW-0812">Transmembrane</keyword>
<proteinExistence type="predicted"/>
<keyword evidence="1" id="KW-0472">Membrane</keyword>
<dbReference type="Proteomes" id="UP000198660">
    <property type="component" value="Unassembled WGS sequence"/>
</dbReference>
<keyword evidence="1" id="KW-1133">Transmembrane helix</keyword>
<gene>
    <name evidence="4" type="ORF">SAMN05444972_11563</name>
</gene>
<dbReference type="Pfam" id="PF13791">
    <property type="entry name" value="Sigma_reg_C"/>
    <property type="match status" value="1"/>
</dbReference>
<feature type="transmembrane region" description="Helical" evidence="1">
    <location>
        <begin position="21"/>
        <end position="39"/>
    </location>
</feature>
<feature type="domain" description="Sigma factor regulator N-terminal" evidence="3">
    <location>
        <begin position="7"/>
        <end position="93"/>
    </location>
</feature>
<evidence type="ECO:0000313" key="5">
    <source>
        <dbReference type="Proteomes" id="UP000198660"/>
    </source>
</evidence>
<dbReference type="RefSeq" id="WP_091839261.1">
    <property type="nucleotide sequence ID" value="NZ_FPAA01000015.1"/>
</dbReference>
<keyword evidence="5" id="KW-1185">Reference proteome</keyword>